<gene>
    <name evidence="1" type="ORF">SPELUC_LOCUS9114</name>
</gene>
<keyword evidence="2" id="KW-1185">Reference proteome</keyword>
<comment type="caution">
    <text evidence="1">The sequence shown here is derived from an EMBL/GenBank/DDBJ whole genome shotgun (WGS) entry which is preliminary data.</text>
</comment>
<evidence type="ECO:0000313" key="1">
    <source>
        <dbReference type="EMBL" id="CAG8656740.1"/>
    </source>
</evidence>
<feature type="non-terminal residue" evidence="1">
    <location>
        <position position="60"/>
    </location>
</feature>
<protein>
    <submittedName>
        <fullName evidence="1">16678_t:CDS:1</fullName>
    </submittedName>
</protein>
<dbReference type="Proteomes" id="UP000789366">
    <property type="component" value="Unassembled WGS sequence"/>
</dbReference>
<accession>A0ACA9NKD8</accession>
<dbReference type="EMBL" id="CAJVPW010014823">
    <property type="protein sequence ID" value="CAG8656740.1"/>
    <property type="molecule type" value="Genomic_DNA"/>
</dbReference>
<organism evidence="1 2">
    <name type="scientific">Cetraspora pellucida</name>
    <dbReference type="NCBI Taxonomy" id="1433469"/>
    <lineage>
        <taxon>Eukaryota</taxon>
        <taxon>Fungi</taxon>
        <taxon>Fungi incertae sedis</taxon>
        <taxon>Mucoromycota</taxon>
        <taxon>Glomeromycotina</taxon>
        <taxon>Glomeromycetes</taxon>
        <taxon>Diversisporales</taxon>
        <taxon>Gigasporaceae</taxon>
        <taxon>Cetraspora</taxon>
    </lineage>
</organism>
<evidence type="ECO:0000313" key="2">
    <source>
        <dbReference type="Proteomes" id="UP000789366"/>
    </source>
</evidence>
<proteinExistence type="predicted"/>
<reference evidence="1" key="1">
    <citation type="submission" date="2021-06" db="EMBL/GenBank/DDBJ databases">
        <authorList>
            <person name="Kallberg Y."/>
            <person name="Tangrot J."/>
            <person name="Rosling A."/>
        </authorList>
    </citation>
    <scope>NUCLEOTIDE SEQUENCE</scope>
    <source>
        <strain evidence="1">28 12/20/2015</strain>
    </source>
</reference>
<sequence length="60" mass="6838">MNETCLQEQETEEITSNYDMDSKTDNICTEIPIENNLNTTQEPEISNTNLENAQSNEQGK</sequence>
<name>A0ACA9NKD8_9GLOM</name>